<protein>
    <recommendedName>
        <fullName evidence="3">Transposase, Ptta/En/Spm, plant</fullName>
    </recommendedName>
</protein>
<gene>
    <name evidence="1" type="ORF">PanWU01x14_002490</name>
</gene>
<evidence type="ECO:0008006" key="3">
    <source>
        <dbReference type="Google" id="ProtNLM"/>
    </source>
</evidence>
<name>A0A2P5E577_PARAD</name>
<proteinExistence type="predicted"/>
<dbReference type="EMBL" id="JXTB01000001">
    <property type="protein sequence ID" value="PON80693.1"/>
    <property type="molecule type" value="Genomic_DNA"/>
</dbReference>
<keyword evidence="2" id="KW-1185">Reference proteome</keyword>
<sequence length="261" mass="30227">MKNDHDMSNVGFQVEFCEKTGKPILDHDKVFLNILAKIVRDTILASTPTWKDVKKEDIELILNRMEVKFDYPRSDALFMDSIEQYMMAYLRDWHNMMQNHFTKLGGNLEIGEVMSPIDYFESYHHKPSGWRNKYIQEKHSKLRDGVSSVESVVGPEQVDEFQIMSKALGTRSRWQKGLGALPRLKSIGGQRATSMGQQLAEKDAEHARRIDETQQQRAKKEAENQCRLKETQQQLNEQNWILQTLIAKLGIEMPPPPPLEL</sequence>
<comment type="caution">
    <text evidence="1">The sequence shown here is derived from an EMBL/GenBank/DDBJ whole genome shotgun (WGS) entry which is preliminary data.</text>
</comment>
<accession>A0A2P5E577</accession>
<dbReference type="AlphaFoldDB" id="A0A2P5E577"/>
<reference evidence="2" key="1">
    <citation type="submission" date="2016-06" db="EMBL/GenBank/DDBJ databases">
        <title>Parallel loss of symbiosis genes in relatives of nitrogen-fixing non-legume Parasponia.</title>
        <authorList>
            <person name="Van Velzen R."/>
            <person name="Holmer R."/>
            <person name="Bu F."/>
            <person name="Rutten L."/>
            <person name="Van Zeijl A."/>
            <person name="Liu W."/>
            <person name="Santuari L."/>
            <person name="Cao Q."/>
            <person name="Sharma T."/>
            <person name="Shen D."/>
            <person name="Roswanjaya Y."/>
            <person name="Wardhani T."/>
            <person name="Kalhor M.S."/>
            <person name="Jansen J."/>
            <person name="Van den Hoogen J."/>
            <person name="Gungor B."/>
            <person name="Hartog M."/>
            <person name="Hontelez J."/>
            <person name="Verver J."/>
            <person name="Yang W.-C."/>
            <person name="Schijlen E."/>
            <person name="Repin R."/>
            <person name="Schilthuizen M."/>
            <person name="Schranz E."/>
            <person name="Heidstra R."/>
            <person name="Miyata K."/>
            <person name="Fedorova E."/>
            <person name="Kohlen W."/>
            <person name="Bisseling T."/>
            <person name="Smit S."/>
            <person name="Geurts R."/>
        </authorList>
    </citation>
    <scope>NUCLEOTIDE SEQUENCE [LARGE SCALE GENOMIC DNA]</scope>
    <source>
        <strain evidence="2">cv. WU1-14</strain>
    </source>
</reference>
<dbReference type="Proteomes" id="UP000237105">
    <property type="component" value="Unassembled WGS sequence"/>
</dbReference>
<organism evidence="1 2">
    <name type="scientific">Parasponia andersonii</name>
    <name type="common">Sponia andersonii</name>
    <dbReference type="NCBI Taxonomy" id="3476"/>
    <lineage>
        <taxon>Eukaryota</taxon>
        <taxon>Viridiplantae</taxon>
        <taxon>Streptophyta</taxon>
        <taxon>Embryophyta</taxon>
        <taxon>Tracheophyta</taxon>
        <taxon>Spermatophyta</taxon>
        <taxon>Magnoliopsida</taxon>
        <taxon>eudicotyledons</taxon>
        <taxon>Gunneridae</taxon>
        <taxon>Pentapetalae</taxon>
        <taxon>rosids</taxon>
        <taxon>fabids</taxon>
        <taxon>Rosales</taxon>
        <taxon>Cannabaceae</taxon>
        <taxon>Parasponia</taxon>
    </lineage>
</organism>
<evidence type="ECO:0000313" key="2">
    <source>
        <dbReference type="Proteomes" id="UP000237105"/>
    </source>
</evidence>
<evidence type="ECO:0000313" key="1">
    <source>
        <dbReference type="EMBL" id="PON80693.1"/>
    </source>
</evidence>